<reference evidence="2 3" key="1">
    <citation type="submission" date="2018-11" db="EMBL/GenBank/DDBJ databases">
        <title>Genomic Encyclopedia of Type Strains, Phase IV (KMG-IV): sequencing the most valuable type-strain genomes for metagenomic binning, comparative biology and taxonomic classification.</title>
        <authorList>
            <person name="Goeker M."/>
        </authorList>
    </citation>
    <scope>NUCLEOTIDE SEQUENCE [LARGE SCALE GENOMIC DNA]</scope>
    <source>
        <strain evidence="2 3">DSM 5900</strain>
    </source>
</reference>
<name>A0A3N1MB21_9PROT</name>
<feature type="region of interest" description="Disordered" evidence="1">
    <location>
        <begin position="1"/>
        <end position="30"/>
    </location>
</feature>
<proteinExistence type="predicted"/>
<accession>A0A3N1MB21</accession>
<sequence length="70" mass="7559">MSQRLTLPPGNPGPYRQPVTIPDDKAERGGLAGDSFDDLMQACDRLAKGAGLDQVLERHEAVLRRTGGDQ</sequence>
<evidence type="ECO:0000313" key="2">
    <source>
        <dbReference type="EMBL" id="ROP99959.1"/>
    </source>
</evidence>
<dbReference type="Proteomes" id="UP000278222">
    <property type="component" value="Unassembled WGS sequence"/>
</dbReference>
<comment type="caution">
    <text evidence="2">The sequence shown here is derived from an EMBL/GenBank/DDBJ whole genome shotgun (WGS) entry which is preliminary data.</text>
</comment>
<evidence type="ECO:0000256" key="1">
    <source>
        <dbReference type="SAM" id="MobiDB-lite"/>
    </source>
</evidence>
<protein>
    <submittedName>
        <fullName evidence="2">Uncharacterized protein</fullName>
    </submittedName>
</protein>
<dbReference type="EMBL" id="RJKX01000013">
    <property type="protein sequence ID" value="ROP99959.1"/>
    <property type="molecule type" value="Genomic_DNA"/>
</dbReference>
<dbReference type="AlphaFoldDB" id="A0A3N1MB21"/>
<organism evidence="2 3">
    <name type="scientific">Stella humosa</name>
    <dbReference type="NCBI Taxonomy" id="94"/>
    <lineage>
        <taxon>Bacteria</taxon>
        <taxon>Pseudomonadati</taxon>
        <taxon>Pseudomonadota</taxon>
        <taxon>Alphaproteobacteria</taxon>
        <taxon>Rhodospirillales</taxon>
        <taxon>Stellaceae</taxon>
        <taxon>Stella</taxon>
    </lineage>
</organism>
<gene>
    <name evidence="2" type="ORF">EDC65_1754</name>
</gene>
<keyword evidence="3" id="KW-1185">Reference proteome</keyword>
<evidence type="ECO:0000313" key="3">
    <source>
        <dbReference type="Proteomes" id="UP000278222"/>
    </source>
</evidence>